<reference evidence="1" key="1">
    <citation type="journal article" date="2023" name="Mol. Biol. Evol.">
        <title>Third-Generation Sequencing Reveals the Adaptive Role of the Epigenome in Three Deep-Sea Polychaetes.</title>
        <authorList>
            <person name="Perez M."/>
            <person name="Aroh O."/>
            <person name="Sun Y."/>
            <person name="Lan Y."/>
            <person name="Juniper S.K."/>
            <person name="Young C.R."/>
            <person name="Angers B."/>
            <person name="Qian P.Y."/>
        </authorList>
    </citation>
    <scope>NUCLEOTIDE SEQUENCE</scope>
    <source>
        <strain evidence="1">P08H-3</strain>
    </source>
</reference>
<dbReference type="PANTHER" id="PTHR46880">
    <property type="entry name" value="RAS-ASSOCIATING DOMAIN-CONTAINING PROTEIN"/>
    <property type="match status" value="1"/>
</dbReference>
<sequence>MTEHKAGIVSNLKKDQPALFGVHCFAHRLELACRDVVKSHPSYQELDKFLLDLYLFYHNSNLNRANLKEACLAAGSKVLLPTHVGGTRWLPHTLHALNNLWQIYPALVLHTSQVKQKGQSKEKLTCKSFVVFAHFVWDVVVQLAKLSLSLQSRTCSVADRLQATISVLKLDTEQPSPKLQRVFGQNELCGVKLKENVRRLADKRDDMAGVTDKLVKHLDTRFDVDDSIVAATIIANLSSWPDTL</sequence>
<dbReference type="SUPFAM" id="SSF53098">
    <property type="entry name" value="Ribonuclease H-like"/>
    <property type="match status" value="1"/>
</dbReference>
<proteinExistence type="predicted"/>
<gene>
    <name evidence="1" type="ORF">LSH36_544g06011</name>
</gene>
<name>A0AAD9J835_9ANNE</name>
<evidence type="ECO:0000313" key="1">
    <source>
        <dbReference type="EMBL" id="KAK2147630.1"/>
    </source>
</evidence>
<dbReference type="InterPro" id="IPR012337">
    <property type="entry name" value="RNaseH-like_sf"/>
</dbReference>
<organism evidence="1 2">
    <name type="scientific">Paralvinella palmiformis</name>
    <dbReference type="NCBI Taxonomy" id="53620"/>
    <lineage>
        <taxon>Eukaryota</taxon>
        <taxon>Metazoa</taxon>
        <taxon>Spiralia</taxon>
        <taxon>Lophotrochozoa</taxon>
        <taxon>Annelida</taxon>
        <taxon>Polychaeta</taxon>
        <taxon>Sedentaria</taxon>
        <taxon>Canalipalpata</taxon>
        <taxon>Terebellida</taxon>
        <taxon>Terebelliformia</taxon>
        <taxon>Alvinellidae</taxon>
        <taxon>Paralvinella</taxon>
    </lineage>
</organism>
<accession>A0AAD9J835</accession>
<comment type="caution">
    <text evidence="1">The sequence shown here is derived from an EMBL/GenBank/DDBJ whole genome shotgun (WGS) entry which is preliminary data.</text>
</comment>
<dbReference type="PANTHER" id="PTHR46880:SF9">
    <property type="entry name" value="ZINC FINGER PROTEIN 862"/>
    <property type="match status" value="1"/>
</dbReference>
<keyword evidence="2" id="KW-1185">Reference proteome</keyword>
<dbReference type="EMBL" id="JAODUP010000544">
    <property type="protein sequence ID" value="KAK2147630.1"/>
    <property type="molecule type" value="Genomic_DNA"/>
</dbReference>
<dbReference type="AlphaFoldDB" id="A0AAD9J835"/>
<dbReference type="Proteomes" id="UP001208570">
    <property type="component" value="Unassembled WGS sequence"/>
</dbReference>
<protein>
    <submittedName>
        <fullName evidence="1">Uncharacterized protein</fullName>
    </submittedName>
</protein>
<evidence type="ECO:0000313" key="2">
    <source>
        <dbReference type="Proteomes" id="UP001208570"/>
    </source>
</evidence>